<reference evidence="1" key="1">
    <citation type="journal article" date="2014" name="Int. J. Syst. Evol. Microbiol.">
        <title>Complete genome sequence of Corynebacterium casei LMG S-19264T (=DSM 44701T), isolated from a smear-ripened cheese.</title>
        <authorList>
            <consortium name="US DOE Joint Genome Institute (JGI-PGF)"/>
            <person name="Walter F."/>
            <person name="Albersmeier A."/>
            <person name="Kalinowski J."/>
            <person name="Ruckert C."/>
        </authorList>
    </citation>
    <scope>NUCLEOTIDE SEQUENCE</scope>
    <source>
        <strain evidence="1">CCM 8606</strain>
    </source>
</reference>
<dbReference type="PANTHER" id="PTHR18901">
    <property type="entry name" value="2-DEOXYGLUCOSE-6-PHOSPHATE PHOSPHATASE 2"/>
    <property type="match status" value="1"/>
</dbReference>
<comment type="caution">
    <text evidence="1">The sequence shown here is derived from an EMBL/GenBank/DDBJ whole genome shotgun (WGS) entry which is preliminary data.</text>
</comment>
<name>A0A8J3EYB0_9BIFI</name>
<proteinExistence type="predicted"/>
<dbReference type="SFLD" id="SFLDG01129">
    <property type="entry name" value="C1.5:_HAD__Beta-PGM__Phosphata"/>
    <property type="match status" value="1"/>
</dbReference>
<evidence type="ECO:0000313" key="1">
    <source>
        <dbReference type="EMBL" id="GGI13126.1"/>
    </source>
</evidence>
<dbReference type="InterPro" id="IPR023198">
    <property type="entry name" value="PGP-like_dom2"/>
</dbReference>
<dbReference type="PANTHER" id="PTHR18901:SF38">
    <property type="entry name" value="PSEUDOURIDINE-5'-PHOSPHATASE"/>
    <property type="match status" value="1"/>
</dbReference>
<protein>
    <submittedName>
        <fullName evidence="1">Beta-phosphoglucomutase</fullName>
    </submittedName>
</protein>
<dbReference type="Gene3D" id="1.10.150.240">
    <property type="entry name" value="Putative phosphatase, domain 2"/>
    <property type="match status" value="1"/>
</dbReference>
<keyword evidence="2" id="KW-1185">Reference proteome</keyword>
<organism evidence="1 2">
    <name type="scientific">Galliscardovia ingluviei</name>
    <dbReference type="NCBI Taxonomy" id="1769422"/>
    <lineage>
        <taxon>Bacteria</taxon>
        <taxon>Bacillati</taxon>
        <taxon>Actinomycetota</taxon>
        <taxon>Actinomycetes</taxon>
        <taxon>Bifidobacteriales</taxon>
        <taxon>Bifidobacteriaceae</taxon>
        <taxon>Galliscardovia</taxon>
    </lineage>
</organism>
<dbReference type="CDD" id="cd07505">
    <property type="entry name" value="HAD_BPGM-like"/>
    <property type="match status" value="1"/>
</dbReference>
<dbReference type="InterPro" id="IPR006439">
    <property type="entry name" value="HAD-SF_hydro_IA"/>
</dbReference>
<dbReference type="AlphaFoldDB" id="A0A8J3EYB0"/>
<dbReference type="Gene3D" id="3.40.50.1000">
    <property type="entry name" value="HAD superfamily/HAD-like"/>
    <property type="match status" value="1"/>
</dbReference>
<dbReference type="SFLD" id="SFLDS00003">
    <property type="entry name" value="Haloacid_Dehalogenase"/>
    <property type="match status" value="1"/>
</dbReference>
<dbReference type="Pfam" id="PF13419">
    <property type="entry name" value="HAD_2"/>
    <property type="match status" value="1"/>
</dbReference>
<dbReference type="InterPro" id="IPR023214">
    <property type="entry name" value="HAD_sf"/>
</dbReference>
<accession>A0A8J3EYB0</accession>
<dbReference type="InterPro" id="IPR036412">
    <property type="entry name" value="HAD-like_sf"/>
</dbReference>
<dbReference type="GO" id="GO:0016791">
    <property type="term" value="F:phosphatase activity"/>
    <property type="evidence" value="ECO:0007669"/>
    <property type="project" value="TreeGrafter"/>
</dbReference>
<gene>
    <name evidence="1" type="ORF">GCM10007377_04400</name>
</gene>
<dbReference type="Proteomes" id="UP000619536">
    <property type="component" value="Unassembled WGS sequence"/>
</dbReference>
<dbReference type="SUPFAM" id="SSF56784">
    <property type="entry name" value="HAD-like"/>
    <property type="match status" value="1"/>
</dbReference>
<sequence>MVYEQSNRSRAWQRAALFDLDGTLFDSLGIWERIDREFLSDRGIALPDDYAQTVEHMSLNTAAQYTIKRFGLDEQAQDLVHEWQERTRNAYATVQYKPFAQHYVQYLRSQSVAIALVTSLSRPLFEQANHATQVSQYADAVCLIEDIGSAGKHEPDIFQHASHVLQCEPQHCIVFEDTVAGIRSASQIGMQTCAVLDQRTQPVWQTLQSIANYAITDFSQAPTLDTLTKAGL</sequence>
<dbReference type="RefSeq" id="WP_188354596.1">
    <property type="nucleotide sequence ID" value="NZ_BMDH01000001.1"/>
</dbReference>
<dbReference type="PRINTS" id="PR00413">
    <property type="entry name" value="HADHALOGNASE"/>
</dbReference>
<evidence type="ECO:0000313" key="2">
    <source>
        <dbReference type="Proteomes" id="UP000619536"/>
    </source>
</evidence>
<dbReference type="InterPro" id="IPR041492">
    <property type="entry name" value="HAD_2"/>
</dbReference>
<dbReference type="NCBIfam" id="TIGR01509">
    <property type="entry name" value="HAD-SF-IA-v3"/>
    <property type="match status" value="1"/>
</dbReference>
<dbReference type="EMBL" id="BMDH01000001">
    <property type="protein sequence ID" value="GGI13126.1"/>
    <property type="molecule type" value="Genomic_DNA"/>
</dbReference>
<reference evidence="1" key="2">
    <citation type="submission" date="2020-09" db="EMBL/GenBank/DDBJ databases">
        <authorList>
            <person name="Sun Q."/>
            <person name="Sedlacek I."/>
        </authorList>
    </citation>
    <scope>NUCLEOTIDE SEQUENCE</scope>
    <source>
        <strain evidence="1">CCM 8606</strain>
    </source>
</reference>